<dbReference type="SUPFAM" id="SSF53850">
    <property type="entry name" value="Periplasmic binding protein-like II"/>
    <property type="match status" value="1"/>
</dbReference>
<dbReference type="InterPro" id="IPR000847">
    <property type="entry name" value="LysR_HTH_N"/>
</dbReference>
<dbReference type="PANTHER" id="PTHR30579">
    <property type="entry name" value="TRANSCRIPTIONAL REGULATOR"/>
    <property type="match status" value="1"/>
</dbReference>
<comment type="similarity">
    <text evidence="1">Belongs to the LysR transcriptional regulatory family.</text>
</comment>
<reference evidence="6" key="1">
    <citation type="submission" date="2022-11" db="EMBL/GenBank/DDBJ databases">
        <title>Hoeflea poritis sp. nov., isolated from scleractinian coral Porites lutea.</title>
        <authorList>
            <person name="Zhang G."/>
            <person name="Wei Q."/>
            <person name="Cai L."/>
        </authorList>
    </citation>
    <scope>NUCLEOTIDE SEQUENCE</scope>
    <source>
        <strain evidence="6">E7-10</strain>
    </source>
</reference>
<proteinExistence type="inferred from homology"/>
<evidence type="ECO:0000256" key="1">
    <source>
        <dbReference type="ARBA" id="ARBA00009437"/>
    </source>
</evidence>
<protein>
    <submittedName>
        <fullName evidence="6">LysR substrate-binding domain-containing protein</fullName>
    </submittedName>
</protein>
<dbReference type="Proteomes" id="UP001148313">
    <property type="component" value="Unassembled WGS sequence"/>
</dbReference>
<evidence type="ECO:0000313" key="7">
    <source>
        <dbReference type="Proteomes" id="UP001148313"/>
    </source>
</evidence>
<name>A0ABT4VP50_9HYPH</name>
<dbReference type="PROSITE" id="PS50931">
    <property type="entry name" value="HTH_LYSR"/>
    <property type="match status" value="1"/>
</dbReference>
<dbReference type="InterPro" id="IPR050176">
    <property type="entry name" value="LTTR"/>
</dbReference>
<dbReference type="SUPFAM" id="SSF46785">
    <property type="entry name" value="Winged helix' DNA-binding domain"/>
    <property type="match status" value="1"/>
</dbReference>
<dbReference type="EMBL" id="JAPJZH010000007">
    <property type="protein sequence ID" value="MDA4846399.1"/>
    <property type="molecule type" value="Genomic_DNA"/>
</dbReference>
<keyword evidence="4" id="KW-0804">Transcription</keyword>
<keyword evidence="7" id="KW-1185">Reference proteome</keyword>
<dbReference type="Gene3D" id="1.10.10.10">
    <property type="entry name" value="Winged helix-like DNA-binding domain superfamily/Winged helix DNA-binding domain"/>
    <property type="match status" value="1"/>
</dbReference>
<dbReference type="PANTHER" id="PTHR30579:SF7">
    <property type="entry name" value="HTH-TYPE TRANSCRIPTIONAL REGULATOR LRHA-RELATED"/>
    <property type="match status" value="1"/>
</dbReference>
<evidence type="ECO:0000256" key="4">
    <source>
        <dbReference type="ARBA" id="ARBA00023163"/>
    </source>
</evidence>
<evidence type="ECO:0000259" key="5">
    <source>
        <dbReference type="PROSITE" id="PS50931"/>
    </source>
</evidence>
<dbReference type="Pfam" id="PF03466">
    <property type="entry name" value="LysR_substrate"/>
    <property type="match status" value="1"/>
</dbReference>
<dbReference type="InterPro" id="IPR005119">
    <property type="entry name" value="LysR_subst-bd"/>
</dbReference>
<dbReference type="Pfam" id="PF00126">
    <property type="entry name" value="HTH_1"/>
    <property type="match status" value="1"/>
</dbReference>
<dbReference type="InterPro" id="IPR036388">
    <property type="entry name" value="WH-like_DNA-bd_sf"/>
</dbReference>
<keyword evidence="2" id="KW-0805">Transcription regulation</keyword>
<dbReference type="InterPro" id="IPR036390">
    <property type="entry name" value="WH_DNA-bd_sf"/>
</dbReference>
<gene>
    <name evidence="6" type="ORF">OOZ53_13615</name>
</gene>
<evidence type="ECO:0000256" key="3">
    <source>
        <dbReference type="ARBA" id="ARBA00023125"/>
    </source>
</evidence>
<dbReference type="RefSeq" id="WP_271090139.1">
    <property type="nucleotide sequence ID" value="NZ_JAPJZH010000007.1"/>
</dbReference>
<organism evidence="6 7">
    <name type="scientific">Hoeflea poritis</name>
    <dbReference type="NCBI Taxonomy" id="2993659"/>
    <lineage>
        <taxon>Bacteria</taxon>
        <taxon>Pseudomonadati</taxon>
        <taxon>Pseudomonadota</taxon>
        <taxon>Alphaproteobacteria</taxon>
        <taxon>Hyphomicrobiales</taxon>
        <taxon>Rhizobiaceae</taxon>
        <taxon>Hoeflea</taxon>
    </lineage>
</organism>
<sequence length="280" mass="29804">MQALDTDLLRTFLAIADAGSFVGGAARIYRSQSAASIQIRKLEDLIGAPVFERHGRGIRLTPVGETLEPAARQAVRLLDGTLAQLRDDGLKGSLRIGIPDDHSRDVLSRIIADFSQRHPNVELSVHCALSAGFSKSLATGALDIAVHEVATVLPEMTLLREEKLQWAASSALQPDPGDPLPIALYDRDCWWRDAALRSLEIAGRAYRIVYSSESTTGIVAALEAGIAAGVVGASAMGARLEPVTGLGVIPPSNLVIEYGRVADMDICRAMTAVIQNAFAA</sequence>
<accession>A0ABT4VP50</accession>
<comment type="caution">
    <text evidence="6">The sequence shown here is derived from an EMBL/GenBank/DDBJ whole genome shotgun (WGS) entry which is preliminary data.</text>
</comment>
<evidence type="ECO:0000313" key="6">
    <source>
        <dbReference type="EMBL" id="MDA4846399.1"/>
    </source>
</evidence>
<dbReference type="Gene3D" id="3.40.190.10">
    <property type="entry name" value="Periplasmic binding protein-like II"/>
    <property type="match status" value="2"/>
</dbReference>
<feature type="domain" description="HTH lysR-type" evidence="5">
    <location>
        <begin position="4"/>
        <end position="61"/>
    </location>
</feature>
<keyword evidence="3" id="KW-0238">DNA-binding</keyword>
<evidence type="ECO:0000256" key="2">
    <source>
        <dbReference type="ARBA" id="ARBA00023015"/>
    </source>
</evidence>